<dbReference type="PANTHER" id="PTHR10516:SF443">
    <property type="entry name" value="FK506-BINDING PROTEIN 59-RELATED"/>
    <property type="match status" value="1"/>
</dbReference>
<dbReference type="InterPro" id="IPR050689">
    <property type="entry name" value="FKBP-type_PPIase"/>
</dbReference>
<keyword evidence="2 4" id="KW-0697">Rotamase</keyword>
<evidence type="ECO:0000256" key="4">
    <source>
        <dbReference type="PROSITE-ProRule" id="PRU00277"/>
    </source>
</evidence>
<dbReference type="SUPFAM" id="SSF54534">
    <property type="entry name" value="FKBP-like"/>
    <property type="match status" value="1"/>
</dbReference>
<comment type="caution">
    <text evidence="8">The sequence shown here is derived from an EMBL/GenBank/DDBJ whole genome shotgun (WGS) entry which is preliminary data.</text>
</comment>
<proteinExistence type="inferred from homology"/>
<evidence type="ECO:0000313" key="9">
    <source>
        <dbReference type="Proteomes" id="UP000005845"/>
    </source>
</evidence>
<dbReference type="GO" id="GO:0003755">
    <property type="term" value="F:peptidyl-prolyl cis-trans isomerase activity"/>
    <property type="evidence" value="ECO:0007669"/>
    <property type="project" value="UniProtKB-UniRule"/>
</dbReference>
<evidence type="ECO:0000256" key="5">
    <source>
        <dbReference type="RuleBase" id="RU003915"/>
    </source>
</evidence>
<dbReference type="Proteomes" id="UP000005845">
    <property type="component" value="Unassembled WGS sequence"/>
</dbReference>
<dbReference type="PROSITE" id="PS50059">
    <property type="entry name" value="FKBP_PPIASE"/>
    <property type="match status" value="1"/>
</dbReference>
<name>H5TWM3_9ACTN</name>
<keyword evidence="9" id="KW-1185">Reference proteome</keyword>
<dbReference type="Pfam" id="PF00254">
    <property type="entry name" value="FKBP_C"/>
    <property type="match status" value="1"/>
</dbReference>
<protein>
    <recommendedName>
        <fullName evidence="5">Peptidyl-prolyl cis-trans isomerase</fullName>
        <ecNumber evidence="5">5.2.1.8</ecNumber>
    </recommendedName>
</protein>
<dbReference type="PANTHER" id="PTHR10516">
    <property type="entry name" value="PEPTIDYL-PROLYL CIS-TRANS ISOMERASE"/>
    <property type="match status" value="1"/>
</dbReference>
<dbReference type="EMBL" id="BAFC01000022">
    <property type="protein sequence ID" value="GAB37881.1"/>
    <property type="molecule type" value="Genomic_DNA"/>
</dbReference>
<organism evidence="8 9">
    <name type="scientific">Gordonia sputi NBRC 100414</name>
    <dbReference type="NCBI Taxonomy" id="1089453"/>
    <lineage>
        <taxon>Bacteria</taxon>
        <taxon>Bacillati</taxon>
        <taxon>Actinomycetota</taxon>
        <taxon>Actinomycetes</taxon>
        <taxon>Mycobacteriales</taxon>
        <taxon>Gordoniaceae</taxon>
        <taxon>Gordonia</taxon>
    </lineage>
</organism>
<evidence type="ECO:0000313" key="8">
    <source>
        <dbReference type="EMBL" id="GAB37881.1"/>
    </source>
</evidence>
<sequence length="208" mass="20870">MRFAVWGKPFGSVTPVNIRRVVLPVAVASLTIGLAACGSDSGSDAAASSSTSATSPSCPSAAPAADAKPDWTLRGTTGSVDVVASTSTTAPAVTVTTPFAVEQTQVHTLREGSGEVVPDTATVSVCYVGVDGRDGKTFDSSYSGGTPVQFSLDRVVVGFKKAIAGQKVGSSVAVAMNPEDGYPNGNPAAGINKGDSLVFELTIVSVDG</sequence>
<evidence type="ECO:0000259" key="7">
    <source>
        <dbReference type="PROSITE" id="PS50059"/>
    </source>
</evidence>
<evidence type="ECO:0000256" key="6">
    <source>
        <dbReference type="SAM" id="MobiDB-lite"/>
    </source>
</evidence>
<dbReference type="EC" id="5.2.1.8" evidence="5"/>
<feature type="region of interest" description="Disordered" evidence="6">
    <location>
        <begin position="45"/>
        <end position="71"/>
    </location>
</feature>
<dbReference type="eggNOG" id="COG0545">
    <property type="taxonomic scope" value="Bacteria"/>
</dbReference>
<comment type="similarity">
    <text evidence="5">Belongs to the FKBP-type PPIase family.</text>
</comment>
<dbReference type="InterPro" id="IPR046357">
    <property type="entry name" value="PPIase_dom_sf"/>
</dbReference>
<keyword evidence="3 4" id="KW-0413">Isomerase</keyword>
<accession>H5TWM3</accession>
<dbReference type="AlphaFoldDB" id="H5TWM3"/>
<feature type="domain" description="PPIase FKBP-type" evidence="7">
    <location>
        <begin position="120"/>
        <end position="207"/>
    </location>
</feature>
<dbReference type="InterPro" id="IPR001179">
    <property type="entry name" value="PPIase_FKBP_dom"/>
</dbReference>
<comment type="catalytic activity">
    <reaction evidence="1 4 5">
        <text>[protein]-peptidylproline (omega=180) = [protein]-peptidylproline (omega=0)</text>
        <dbReference type="Rhea" id="RHEA:16237"/>
        <dbReference type="Rhea" id="RHEA-COMP:10747"/>
        <dbReference type="Rhea" id="RHEA-COMP:10748"/>
        <dbReference type="ChEBI" id="CHEBI:83833"/>
        <dbReference type="ChEBI" id="CHEBI:83834"/>
        <dbReference type="EC" id="5.2.1.8"/>
    </reaction>
</comment>
<dbReference type="Gene3D" id="3.10.50.40">
    <property type="match status" value="1"/>
</dbReference>
<reference evidence="8 9" key="1">
    <citation type="submission" date="2012-02" db="EMBL/GenBank/DDBJ databases">
        <title>Whole genome shotgun sequence of Gordonia sputi NBRC 100414.</title>
        <authorList>
            <person name="Yoshida I."/>
            <person name="Hosoyama A."/>
            <person name="Tsuchikane K."/>
            <person name="Katsumata H."/>
            <person name="Yamazaki S."/>
            <person name="Fujita N."/>
        </authorList>
    </citation>
    <scope>NUCLEOTIDE SEQUENCE [LARGE SCALE GENOMIC DNA]</scope>
    <source>
        <strain evidence="8 9">NBRC 100414</strain>
    </source>
</reference>
<evidence type="ECO:0000256" key="3">
    <source>
        <dbReference type="ARBA" id="ARBA00023235"/>
    </source>
</evidence>
<evidence type="ECO:0000256" key="2">
    <source>
        <dbReference type="ARBA" id="ARBA00023110"/>
    </source>
</evidence>
<evidence type="ECO:0000256" key="1">
    <source>
        <dbReference type="ARBA" id="ARBA00000971"/>
    </source>
</evidence>
<gene>
    <name evidence="8" type="primary">fkbB</name>
    <name evidence="8" type="ORF">GOSPT_022_02280</name>
</gene>
<feature type="compositionally biased region" description="Low complexity" evidence="6">
    <location>
        <begin position="45"/>
        <end position="66"/>
    </location>
</feature>